<reference evidence="3 4" key="1">
    <citation type="submission" date="2019-07" db="EMBL/GenBank/DDBJ databases">
        <title>Whole genome shotgun sequence of Gluconobacter wancherniae NBRC 103581.</title>
        <authorList>
            <person name="Hosoyama A."/>
            <person name="Uohara A."/>
            <person name="Ohji S."/>
            <person name="Ichikawa N."/>
        </authorList>
    </citation>
    <scope>NUCLEOTIDE SEQUENCE [LARGE SCALE GENOMIC DNA]</scope>
    <source>
        <strain evidence="3 4">NBRC 103581</strain>
    </source>
</reference>
<sequence length="273" mass="29241">MKRSVFLLVLLAGCGSHAVNTSRPDEPYNNAMDTGRSVFDLGHSDQAEGQYRDALKRALLRDDASAIHDSGFNLATVLLDQDKPQESLESLKSTREALEIRNYPHTQDLSLVQAADLYRMHDYAGAMQAVQAPLSSGDVALRERAVYLNGLSAAETGNAGVLASMASKLGASKDTATQTDYQELDAHLALLRHDPAHAMASAALVVQKRRAGLDYGGMRRALLLEAQAADASGEPKQAVALRKQEADSRSSLQAPISSSEPLIDGSASDKPEK</sequence>
<name>A0A511B0A7_9PROT</name>
<comment type="caution">
    <text evidence="3">The sequence shown here is derived from an EMBL/GenBank/DDBJ whole genome shotgun (WGS) entry which is preliminary data.</text>
</comment>
<keyword evidence="4" id="KW-1185">Reference proteome</keyword>
<dbReference type="OrthoDB" id="7274054at2"/>
<accession>A0A511B0A7</accession>
<dbReference type="EMBL" id="BJUZ01000001">
    <property type="protein sequence ID" value="GEK92891.1"/>
    <property type="molecule type" value="Genomic_DNA"/>
</dbReference>
<evidence type="ECO:0000256" key="2">
    <source>
        <dbReference type="SAM" id="SignalP"/>
    </source>
</evidence>
<proteinExistence type="predicted"/>
<feature type="signal peptide" evidence="2">
    <location>
        <begin position="1"/>
        <end position="18"/>
    </location>
</feature>
<dbReference type="AlphaFoldDB" id="A0A511B0A7"/>
<dbReference type="Proteomes" id="UP000321230">
    <property type="component" value="Unassembled WGS sequence"/>
</dbReference>
<evidence type="ECO:0000313" key="3">
    <source>
        <dbReference type="EMBL" id="GEK92891.1"/>
    </source>
</evidence>
<feature type="compositionally biased region" description="Polar residues" evidence="1">
    <location>
        <begin position="249"/>
        <end position="260"/>
    </location>
</feature>
<dbReference type="SUPFAM" id="SSF48452">
    <property type="entry name" value="TPR-like"/>
    <property type="match status" value="1"/>
</dbReference>
<feature type="chain" id="PRO_5022054618" description="Pilus assembly protein TadD" evidence="2">
    <location>
        <begin position="19"/>
        <end position="273"/>
    </location>
</feature>
<keyword evidence="2" id="KW-0732">Signal</keyword>
<dbReference type="RefSeq" id="WP_146793977.1">
    <property type="nucleotide sequence ID" value="NZ_BARC01000004.1"/>
</dbReference>
<organism evidence="3 4">
    <name type="scientific">Gluconobacter wancherniae NBRC 103581</name>
    <dbReference type="NCBI Taxonomy" id="656744"/>
    <lineage>
        <taxon>Bacteria</taxon>
        <taxon>Pseudomonadati</taxon>
        <taxon>Pseudomonadota</taxon>
        <taxon>Alphaproteobacteria</taxon>
        <taxon>Acetobacterales</taxon>
        <taxon>Acetobacteraceae</taxon>
        <taxon>Gluconobacter</taxon>
    </lineage>
</organism>
<evidence type="ECO:0000256" key="1">
    <source>
        <dbReference type="SAM" id="MobiDB-lite"/>
    </source>
</evidence>
<evidence type="ECO:0000313" key="4">
    <source>
        <dbReference type="Proteomes" id="UP000321230"/>
    </source>
</evidence>
<evidence type="ECO:0008006" key="5">
    <source>
        <dbReference type="Google" id="ProtNLM"/>
    </source>
</evidence>
<dbReference type="InterPro" id="IPR011990">
    <property type="entry name" value="TPR-like_helical_dom_sf"/>
</dbReference>
<protein>
    <recommendedName>
        <fullName evidence="5">Pilus assembly protein TadD</fullName>
    </recommendedName>
</protein>
<gene>
    <name evidence="3" type="ORF">GWA01_06610</name>
</gene>
<feature type="region of interest" description="Disordered" evidence="1">
    <location>
        <begin position="230"/>
        <end position="273"/>
    </location>
</feature>
<dbReference type="Gene3D" id="1.25.40.10">
    <property type="entry name" value="Tetratricopeptide repeat domain"/>
    <property type="match status" value="1"/>
</dbReference>